<dbReference type="Gene3D" id="3.40.50.10490">
    <property type="entry name" value="Glucose-6-phosphate isomerase like protein, domain 1"/>
    <property type="match status" value="2"/>
</dbReference>
<dbReference type="GO" id="GO:0005829">
    <property type="term" value="C:cytosol"/>
    <property type="evidence" value="ECO:0007669"/>
    <property type="project" value="TreeGrafter"/>
</dbReference>
<comment type="caution">
    <text evidence="6">The sequence shown here is derived from an EMBL/GenBank/DDBJ whole genome shotgun (WGS) entry which is preliminary data.</text>
</comment>
<organism evidence="6">
    <name type="scientific">Bacteroides intestinalis</name>
    <dbReference type="NCBI Taxonomy" id="329854"/>
    <lineage>
        <taxon>Bacteria</taxon>
        <taxon>Pseudomonadati</taxon>
        <taxon>Bacteroidota</taxon>
        <taxon>Bacteroidia</taxon>
        <taxon>Bacteroidales</taxon>
        <taxon>Bacteroidaceae</taxon>
        <taxon>Bacteroides</taxon>
    </lineage>
</organism>
<dbReference type="SUPFAM" id="SSF53697">
    <property type="entry name" value="SIS domain"/>
    <property type="match status" value="1"/>
</dbReference>
<dbReference type="InterPro" id="IPR035466">
    <property type="entry name" value="GlmS/AgaS_SIS"/>
</dbReference>
<dbReference type="EC" id="2.6.1.16" evidence="2"/>
<evidence type="ECO:0000256" key="4">
    <source>
        <dbReference type="ARBA" id="ARBA00022737"/>
    </source>
</evidence>
<keyword evidence="4" id="KW-0677">Repeat</keyword>
<dbReference type="PANTHER" id="PTHR10937">
    <property type="entry name" value="GLUCOSAMINE--FRUCTOSE-6-PHOSPHATE AMINOTRANSFERASE, ISOMERIZING"/>
    <property type="match status" value="1"/>
</dbReference>
<reference evidence="6 7" key="1">
    <citation type="submission" date="2016-02" db="EMBL/GenBank/DDBJ databases">
        <authorList>
            <person name="Wen L."/>
            <person name="He K."/>
            <person name="Yang H."/>
        </authorList>
    </citation>
    <scope>NUCLEOTIDE SEQUENCE [LARGE SCALE GENOMIC DNA]</scope>
    <source>
        <strain evidence="6 7">KLE1704</strain>
    </source>
</reference>
<dbReference type="PATRIC" id="fig|329854.7.peg.4047"/>
<dbReference type="Proteomes" id="UP000070319">
    <property type="component" value="Unassembled WGS sequence"/>
</dbReference>
<evidence type="ECO:0000256" key="1">
    <source>
        <dbReference type="ARBA" id="ARBA00001031"/>
    </source>
</evidence>
<feature type="domain" description="SIS" evidence="5">
    <location>
        <begin position="60"/>
        <end position="200"/>
    </location>
</feature>
<accession>A0A139KYJ2</accession>
<name>A0A139KYJ2_9BACE</name>
<dbReference type="GO" id="GO:0006047">
    <property type="term" value="P:UDP-N-acetylglucosamine metabolic process"/>
    <property type="evidence" value="ECO:0007669"/>
    <property type="project" value="TreeGrafter"/>
</dbReference>
<protein>
    <recommendedName>
        <fullName evidence="3">Glutamine--fructose-6-phosphate aminotransferase [isomerizing]</fullName>
        <ecNumber evidence="2">2.6.1.16</ecNumber>
    </recommendedName>
</protein>
<feature type="domain" description="SIS" evidence="5">
    <location>
        <begin position="224"/>
        <end position="367"/>
    </location>
</feature>
<evidence type="ECO:0000256" key="3">
    <source>
        <dbReference type="ARBA" id="ARBA00016090"/>
    </source>
</evidence>
<dbReference type="EMBL" id="LTDF01000151">
    <property type="protein sequence ID" value="KXT44274.1"/>
    <property type="molecule type" value="Genomic_DNA"/>
</dbReference>
<dbReference type="InterPro" id="IPR035490">
    <property type="entry name" value="GlmS/FrlB_SIS"/>
</dbReference>
<dbReference type="InterPro" id="IPR001347">
    <property type="entry name" value="SIS_dom"/>
</dbReference>
<evidence type="ECO:0000313" key="7">
    <source>
        <dbReference type="Proteomes" id="UP000070319"/>
    </source>
</evidence>
<proteinExistence type="predicted"/>
<dbReference type="CDD" id="cd05008">
    <property type="entry name" value="SIS_GlmS_GlmD_1"/>
    <property type="match status" value="1"/>
</dbReference>
<dbReference type="GO" id="GO:0004360">
    <property type="term" value="F:glutamine-fructose-6-phosphate transaminase (isomerizing) activity"/>
    <property type="evidence" value="ECO:0007669"/>
    <property type="project" value="UniProtKB-EC"/>
</dbReference>
<comment type="catalytic activity">
    <reaction evidence="1">
        <text>D-fructose 6-phosphate + L-glutamine = D-glucosamine 6-phosphate + L-glutamate</text>
        <dbReference type="Rhea" id="RHEA:13237"/>
        <dbReference type="ChEBI" id="CHEBI:29985"/>
        <dbReference type="ChEBI" id="CHEBI:58359"/>
        <dbReference type="ChEBI" id="CHEBI:58725"/>
        <dbReference type="ChEBI" id="CHEBI:61527"/>
        <dbReference type="EC" id="2.6.1.16"/>
    </reaction>
</comment>
<dbReference type="InterPro" id="IPR046348">
    <property type="entry name" value="SIS_dom_sf"/>
</dbReference>
<gene>
    <name evidence="6" type="ORF">HMPREF2531_03980</name>
</gene>
<dbReference type="PROSITE" id="PS51464">
    <property type="entry name" value="SIS"/>
    <property type="match status" value="2"/>
</dbReference>
<dbReference type="GO" id="GO:0097367">
    <property type="term" value="F:carbohydrate derivative binding"/>
    <property type="evidence" value="ECO:0007669"/>
    <property type="project" value="InterPro"/>
</dbReference>
<dbReference type="CDD" id="cd05009">
    <property type="entry name" value="SIS_GlmS_GlmD_2"/>
    <property type="match status" value="1"/>
</dbReference>
<dbReference type="AlphaFoldDB" id="A0A139KYJ2"/>
<dbReference type="Pfam" id="PF01380">
    <property type="entry name" value="SIS"/>
    <property type="match status" value="2"/>
</dbReference>
<evidence type="ECO:0000256" key="2">
    <source>
        <dbReference type="ARBA" id="ARBA00012916"/>
    </source>
</evidence>
<dbReference type="GO" id="GO:0006487">
    <property type="term" value="P:protein N-linked glycosylation"/>
    <property type="evidence" value="ECO:0007669"/>
    <property type="project" value="TreeGrafter"/>
</dbReference>
<evidence type="ECO:0000259" key="5">
    <source>
        <dbReference type="PROSITE" id="PS51464"/>
    </source>
</evidence>
<dbReference type="GO" id="GO:0006002">
    <property type="term" value="P:fructose 6-phosphate metabolic process"/>
    <property type="evidence" value="ECO:0007669"/>
    <property type="project" value="TreeGrafter"/>
</dbReference>
<evidence type="ECO:0000313" key="6">
    <source>
        <dbReference type="EMBL" id="KXT44274.1"/>
    </source>
</evidence>
<sequence length="376" mass="41465">MKLSVSPGETERNSWYAQSVNGKYFIMNKFLEEIQEQPEALKQTFCYYRSEEGKKSLKIVCALWKSGEYDRIVFTGMGSSYFISQAVATMISSASIPASAINAGELLHFQSPSLTERTLLIAVSQSGESYEVIELLKKQRRLPITVIGITNESGSSLAVMATHCLLCKAGKEEMTSTKTFITTYLAVYLLAESLKRHEVNEEALDGIIREVERQLAERDTYLSRSLTFLKGHSFVQVIGRGTVFAAVAQTALMFMEATKIPASALLGGEFRHGPLEMVGPDFICIVYAHSQSGAYHPSIRLVEDVLSFKGKVILISDAASGIESPDLLEVHVRCERSDLFAIPSIIPVQLMVNAWAEEMKLVPGSFTHGAKVTAIE</sequence>
<dbReference type="PANTHER" id="PTHR10937:SF0">
    <property type="entry name" value="GLUTAMINE--FRUCTOSE-6-PHOSPHATE TRANSAMINASE (ISOMERIZING)"/>
    <property type="match status" value="1"/>
</dbReference>